<evidence type="ECO:0000313" key="2">
    <source>
        <dbReference type="Proteomes" id="UP001222027"/>
    </source>
</evidence>
<name>A0AAV8S381_ENSVE</name>
<dbReference type="Proteomes" id="UP001222027">
    <property type="component" value="Unassembled WGS sequence"/>
</dbReference>
<organism evidence="1 2">
    <name type="scientific">Ensete ventricosum</name>
    <name type="common">Abyssinian banana</name>
    <name type="synonym">Musa ensete</name>
    <dbReference type="NCBI Taxonomy" id="4639"/>
    <lineage>
        <taxon>Eukaryota</taxon>
        <taxon>Viridiplantae</taxon>
        <taxon>Streptophyta</taxon>
        <taxon>Embryophyta</taxon>
        <taxon>Tracheophyta</taxon>
        <taxon>Spermatophyta</taxon>
        <taxon>Magnoliopsida</taxon>
        <taxon>Liliopsida</taxon>
        <taxon>Zingiberales</taxon>
        <taxon>Musaceae</taxon>
        <taxon>Ensete</taxon>
    </lineage>
</organism>
<gene>
    <name evidence="1" type="ORF">OPV22_004290</name>
</gene>
<reference evidence="1 2" key="1">
    <citation type="submission" date="2022-12" db="EMBL/GenBank/DDBJ databases">
        <title>Chromosome-scale assembly of the Ensete ventricosum genome.</title>
        <authorList>
            <person name="Dussert Y."/>
            <person name="Stocks J."/>
            <person name="Wendawek A."/>
            <person name="Woldeyes F."/>
            <person name="Nichols R.A."/>
            <person name="Borrell J.S."/>
        </authorList>
    </citation>
    <scope>NUCLEOTIDE SEQUENCE [LARGE SCALE GENOMIC DNA]</scope>
    <source>
        <strain evidence="2">cv. Maze</strain>
        <tissue evidence="1">Seeds</tissue>
    </source>
</reference>
<accession>A0AAV8S381</accession>
<keyword evidence="2" id="KW-1185">Reference proteome</keyword>
<comment type="caution">
    <text evidence="1">The sequence shown here is derived from an EMBL/GenBank/DDBJ whole genome shotgun (WGS) entry which is preliminary data.</text>
</comment>
<sequence>MQDEDDGMAVDAVAKLPLGVVTADGNVGGEIRSYPPLLLNDQEDETYGGVVILISCGPVRRTTGLQRVK</sequence>
<dbReference type="EMBL" id="JAQQAF010000001">
    <property type="protein sequence ID" value="KAJ8513856.1"/>
    <property type="molecule type" value="Genomic_DNA"/>
</dbReference>
<dbReference type="AlphaFoldDB" id="A0AAV8S381"/>
<evidence type="ECO:0000313" key="1">
    <source>
        <dbReference type="EMBL" id="KAJ8513856.1"/>
    </source>
</evidence>
<protein>
    <submittedName>
        <fullName evidence="1">Uncharacterized protein</fullName>
    </submittedName>
</protein>
<proteinExistence type="predicted"/>